<dbReference type="AlphaFoldDB" id="A0A419SKZ3"/>
<keyword evidence="6" id="KW-0131">Cell cycle</keyword>
<keyword evidence="12" id="KW-1185">Reference proteome</keyword>
<dbReference type="Pfam" id="PF05164">
    <property type="entry name" value="ZapA"/>
    <property type="match status" value="1"/>
</dbReference>
<comment type="subunit">
    <text evidence="8">Homodimer. Interacts with FtsZ.</text>
</comment>
<evidence type="ECO:0000256" key="3">
    <source>
        <dbReference type="ARBA" id="ARBA00022490"/>
    </source>
</evidence>
<evidence type="ECO:0000256" key="6">
    <source>
        <dbReference type="ARBA" id="ARBA00023306"/>
    </source>
</evidence>
<sequence>MVGKASASHLRSVANFVDAKMREVADGNTRLDTAKIAVLSALNIADELHQLKEEYDELIRILEEEQQRGE</sequence>
<evidence type="ECO:0000256" key="8">
    <source>
        <dbReference type="ARBA" id="ARBA00026068"/>
    </source>
</evidence>
<dbReference type="InterPro" id="IPR007838">
    <property type="entry name" value="Cell_div_ZapA-like"/>
</dbReference>
<dbReference type="GO" id="GO:0030428">
    <property type="term" value="C:cell septum"/>
    <property type="evidence" value="ECO:0007669"/>
    <property type="project" value="TreeGrafter"/>
</dbReference>
<protein>
    <recommendedName>
        <fullName evidence="2">Cell division protein ZapA</fullName>
    </recommendedName>
    <alternativeName>
        <fullName evidence="9">Z ring-associated protein ZapA</fullName>
    </alternativeName>
</protein>
<dbReference type="GO" id="GO:0000917">
    <property type="term" value="P:division septum assembly"/>
    <property type="evidence" value="ECO:0007669"/>
    <property type="project" value="UniProtKB-KW"/>
</dbReference>
<proteinExistence type="predicted"/>
<reference evidence="11 12" key="1">
    <citation type="submission" date="2016-08" db="EMBL/GenBank/DDBJ databases">
        <title>Novel Firmicute Genomes.</title>
        <authorList>
            <person name="Poppleton D.I."/>
            <person name="Gribaldo S."/>
        </authorList>
    </citation>
    <scope>NUCLEOTIDE SEQUENCE [LARGE SCALE GENOMIC DNA]</scope>
    <source>
        <strain evidence="11 12">RAOx-1</strain>
    </source>
</reference>
<dbReference type="InterPro" id="IPR053712">
    <property type="entry name" value="Bac_CellDiv_Activator"/>
</dbReference>
<dbReference type="GO" id="GO:0043093">
    <property type="term" value="P:FtsZ-dependent cytokinesis"/>
    <property type="evidence" value="ECO:0007669"/>
    <property type="project" value="TreeGrafter"/>
</dbReference>
<dbReference type="Proteomes" id="UP000284219">
    <property type="component" value="Unassembled WGS sequence"/>
</dbReference>
<dbReference type="PANTHER" id="PTHR34981">
    <property type="entry name" value="CELL DIVISION PROTEIN ZAPA"/>
    <property type="match status" value="1"/>
</dbReference>
<keyword evidence="4" id="KW-0132">Cell division</keyword>
<dbReference type="EMBL" id="MCHY01000008">
    <property type="protein sequence ID" value="RKD24652.1"/>
    <property type="molecule type" value="Genomic_DNA"/>
</dbReference>
<keyword evidence="3" id="KW-0963">Cytoplasm</keyword>
<comment type="caution">
    <text evidence="11">The sequence shown here is derived from an EMBL/GenBank/DDBJ whole genome shotgun (WGS) entry which is preliminary data.</text>
</comment>
<comment type="function">
    <text evidence="7">Activator of cell division through the inhibition of FtsZ GTPase activity, therefore promoting FtsZ assembly into bundles of protofilaments necessary for the formation of the division Z ring. It is recruited early at mid-cell but it is not essential for cell division.</text>
</comment>
<dbReference type="InterPro" id="IPR036192">
    <property type="entry name" value="Cell_div_ZapA-like_sf"/>
</dbReference>
<evidence type="ECO:0000256" key="10">
    <source>
        <dbReference type="SAM" id="Coils"/>
    </source>
</evidence>
<evidence type="ECO:0000313" key="12">
    <source>
        <dbReference type="Proteomes" id="UP000284219"/>
    </source>
</evidence>
<feature type="coiled-coil region" evidence="10">
    <location>
        <begin position="41"/>
        <end position="68"/>
    </location>
</feature>
<keyword evidence="10" id="KW-0175">Coiled coil</keyword>
<evidence type="ECO:0000256" key="2">
    <source>
        <dbReference type="ARBA" id="ARBA00015195"/>
    </source>
</evidence>
<evidence type="ECO:0000313" key="11">
    <source>
        <dbReference type="EMBL" id="RKD24652.1"/>
    </source>
</evidence>
<evidence type="ECO:0000256" key="4">
    <source>
        <dbReference type="ARBA" id="ARBA00022618"/>
    </source>
</evidence>
<dbReference type="Gene3D" id="6.10.250.790">
    <property type="match status" value="1"/>
</dbReference>
<dbReference type="SUPFAM" id="SSF102829">
    <property type="entry name" value="Cell division protein ZapA-like"/>
    <property type="match status" value="1"/>
</dbReference>
<gene>
    <name evidence="11" type="ORF">BEP19_05155</name>
</gene>
<evidence type="ECO:0000256" key="9">
    <source>
        <dbReference type="ARBA" id="ARBA00033158"/>
    </source>
</evidence>
<evidence type="ECO:0000256" key="1">
    <source>
        <dbReference type="ARBA" id="ARBA00004496"/>
    </source>
</evidence>
<keyword evidence="5" id="KW-0717">Septation</keyword>
<name>A0A419SKZ3_9BACL</name>
<comment type="subcellular location">
    <subcellularLocation>
        <location evidence="1">Cytoplasm</location>
    </subcellularLocation>
</comment>
<evidence type="ECO:0000256" key="5">
    <source>
        <dbReference type="ARBA" id="ARBA00023210"/>
    </source>
</evidence>
<accession>A0A419SKZ3</accession>
<dbReference type="GO" id="GO:0000921">
    <property type="term" value="P:septin ring assembly"/>
    <property type="evidence" value="ECO:0007669"/>
    <property type="project" value="TreeGrafter"/>
</dbReference>
<dbReference type="GO" id="GO:0005829">
    <property type="term" value="C:cytosol"/>
    <property type="evidence" value="ECO:0007669"/>
    <property type="project" value="TreeGrafter"/>
</dbReference>
<dbReference type="GO" id="GO:0032153">
    <property type="term" value="C:cell division site"/>
    <property type="evidence" value="ECO:0007669"/>
    <property type="project" value="TreeGrafter"/>
</dbReference>
<dbReference type="PANTHER" id="PTHR34981:SF1">
    <property type="entry name" value="CELL DIVISION PROTEIN ZAPA"/>
    <property type="match status" value="1"/>
</dbReference>
<evidence type="ECO:0000256" key="7">
    <source>
        <dbReference type="ARBA" id="ARBA00024910"/>
    </source>
</evidence>
<organism evidence="11 12">
    <name type="scientific">Ammoniphilus oxalaticus</name>
    <dbReference type="NCBI Taxonomy" id="66863"/>
    <lineage>
        <taxon>Bacteria</taxon>
        <taxon>Bacillati</taxon>
        <taxon>Bacillota</taxon>
        <taxon>Bacilli</taxon>
        <taxon>Bacillales</taxon>
        <taxon>Paenibacillaceae</taxon>
        <taxon>Aneurinibacillus group</taxon>
        <taxon>Ammoniphilus</taxon>
    </lineage>
</organism>